<sequence>MGMGTNSTILNALVQAGQIGSRVWSIFWGRMWVNDEVAVDGSVVFGGYDQQKTLGRNYTQPIDFSDTKCWTGMSVQISKITLKFRNGYDTNLMPSNMLMLACIVPQRQLLLEASDSILHRFEQETGMASFDRSFGLHHSAFLYDASNSFDGDMTISLSTDGLSLDIRIPNNQYLVPYVDIDRYGSRIFNTSIRELLFNDIGDQLPTLGRYFLTAAYLMVNLDSNSFILWQANPTRDSKLVSATANRATESQCGNETSAPVSNGSPSDPPQVPPHEEVRLAGGSIAGIVVGATAALSILGLGVFFYLRRVRSHQQVTHDEARASTMGDESRTDAISEIQPPGNMKQQNTPLHEVRGSLAVLSEVGEQDHTVYEMNGDERYRPDALARTALNVS</sequence>
<organism evidence="1 2">
    <name type="scientific">Hypoxylon rubiginosum</name>
    <dbReference type="NCBI Taxonomy" id="110542"/>
    <lineage>
        <taxon>Eukaryota</taxon>
        <taxon>Fungi</taxon>
        <taxon>Dikarya</taxon>
        <taxon>Ascomycota</taxon>
        <taxon>Pezizomycotina</taxon>
        <taxon>Sordariomycetes</taxon>
        <taxon>Xylariomycetidae</taxon>
        <taxon>Xylariales</taxon>
        <taxon>Hypoxylaceae</taxon>
        <taxon>Hypoxylon</taxon>
    </lineage>
</organism>
<evidence type="ECO:0000313" key="2">
    <source>
        <dbReference type="Proteomes" id="UP001497700"/>
    </source>
</evidence>
<comment type="caution">
    <text evidence="1">The sequence shown here is derived from an EMBL/GenBank/DDBJ whole genome shotgun (WGS) entry which is preliminary data.</text>
</comment>
<reference evidence="1 2" key="1">
    <citation type="journal article" date="2022" name="New Phytol.">
        <title>Ecological generalism drives hyperdiversity of secondary metabolite gene clusters in xylarialean endophytes.</title>
        <authorList>
            <person name="Franco M.E.E."/>
            <person name="Wisecaver J.H."/>
            <person name="Arnold A.E."/>
            <person name="Ju Y.M."/>
            <person name="Slot J.C."/>
            <person name="Ahrendt S."/>
            <person name="Moore L.P."/>
            <person name="Eastman K.E."/>
            <person name="Scott K."/>
            <person name="Konkel Z."/>
            <person name="Mondo S.J."/>
            <person name="Kuo A."/>
            <person name="Hayes R.D."/>
            <person name="Haridas S."/>
            <person name="Andreopoulos B."/>
            <person name="Riley R."/>
            <person name="LaButti K."/>
            <person name="Pangilinan J."/>
            <person name="Lipzen A."/>
            <person name="Amirebrahimi M."/>
            <person name="Yan J."/>
            <person name="Adam C."/>
            <person name="Keymanesh K."/>
            <person name="Ng V."/>
            <person name="Louie K."/>
            <person name="Northen T."/>
            <person name="Drula E."/>
            <person name="Henrissat B."/>
            <person name="Hsieh H.M."/>
            <person name="Youens-Clark K."/>
            <person name="Lutzoni F."/>
            <person name="Miadlikowska J."/>
            <person name="Eastwood D.C."/>
            <person name="Hamelin R.C."/>
            <person name="Grigoriev I.V."/>
            <person name="U'Ren J.M."/>
        </authorList>
    </citation>
    <scope>NUCLEOTIDE SEQUENCE [LARGE SCALE GENOMIC DNA]</scope>
    <source>
        <strain evidence="1 2">CBS 119005</strain>
    </source>
</reference>
<proteinExistence type="predicted"/>
<dbReference type="Proteomes" id="UP001497700">
    <property type="component" value="Unassembled WGS sequence"/>
</dbReference>
<dbReference type="EMBL" id="MU393511">
    <property type="protein sequence ID" value="KAI4863115.1"/>
    <property type="molecule type" value="Genomic_DNA"/>
</dbReference>
<keyword evidence="2" id="KW-1185">Reference proteome</keyword>
<evidence type="ECO:0000313" key="1">
    <source>
        <dbReference type="EMBL" id="KAI4863115.1"/>
    </source>
</evidence>
<gene>
    <name evidence="1" type="ORF">F4820DRAFT_471892</name>
</gene>
<protein>
    <submittedName>
        <fullName evidence="1">Uncharacterized protein</fullName>
    </submittedName>
</protein>
<accession>A0ACB9YVX1</accession>
<name>A0ACB9YVX1_9PEZI</name>